<evidence type="ECO:0000313" key="3">
    <source>
        <dbReference type="Proteomes" id="UP000538515"/>
    </source>
</evidence>
<dbReference type="AlphaFoldDB" id="A0A7L1EVN1"/>
<name>A0A7L1EVN1_SYLBO</name>
<feature type="non-terminal residue" evidence="2">
    <location>
        <position position="213"/>
    </location>
</feature>
<reference evidence="2 3" key="1">
    <citation type="submission" date="2019-09" db="EMBL/GenBank/DDBJ databases">
        <title>Bird 10,000 Genomes (B10K) Project - Family phase.</title>
        <authorList>
            <person name="Zhang G."/>
        </authorList>
    </citation>
    <scope>NUCLEOTIDE SEQUENCE [LARGE SCALE GENOMIC DNA]</scope>
    <source>
        <strain evidence="2">B10K-DU-002-19</strain>
        <tissue evidence="2">Muscle</tissue>
    </source>
</reference>
<feature type="domain" description="Shieldin complex subunit 1 C-terminal" evidence="1">
    <location>
        <begin position="94"/>
        <end position="209"/>
    </location>
</feature>
<dbReference type="InterPro" id="IPR053898">
    <property type="entry name" value="SHLD1_C"/>
</dbReference>
<dbReference type="GO" id="GO:2001032">
    <property type="term" value="P:regulation of double-strand break repair via nonhomologous end joining"/>
    <property type="evidence" value="ECO:0007669"/>
    <property type="project" value="InterPro"/>
</dbReference>
<dbReference type="InterPro" id="IPR027821">
    <property type="entry name" value="SHLD1"/>
</dbReference>
<dbReference type="EMBL" id="VXBG01000709">
    <property type="protein sequence ID" value="NXM93503.1"/>
    <property type="molecule type" value="Genomic_DNA"/>
</dbReference>
<evidence type="ECO:0000313" key="2">
    <source>
        <dbReference type="EMBL" id="NXM93503.1"/>
    </source>
</evidence>
<dbReference type="Proteomes" id="UP000538515">
    <property type="component" value="Unassembled WGS sequence"/>
</dbReference>
<dbReference type="PANTHER" id="PTHR36863">
    <property type="entry name" value="SHIELDIN COMPLEX SUBUNIT 1"/>
    <property type="match status" value="1"/>
</dbReference>
<dbReference type="PANTHER" id="PTHR36863:SF1">
    <property type="entry name" value="SHIELDIN COMPLEX SUBUNIT 1"/>
    <property type="match status" value="1"/>
</dbReference>
<accession>A0A7L1EVN1</accession>
<sequence>MEGEEMSPDHTSESSTLDLPSGCDLAEHFLPPQSSENSLELYPSGDVFPSPPTVIWSLPLHSQAALNVCWFPLCNIWLCEPSEPNDSVFSWVFEHDGAENPSIRDSLDGFYKMHCRKQPDREDPTYEAASQCLSQKISELEQKEGTKYVSRCLQMAQLVLNRDGCKIFPNHPPSACFSKPAEGEVLLENRRRIAGLSDDILQFLLKQMQEQRS</sequence>
<feature type="non-terminal residue" evidence="2">
    <location>
        <position position="1"/>
    </location>
</feature>
<proteinExistence type="predicted"/>
<gene>
    <name evidence="2" type="primary">Shld1</name>
    <name evidence="2" type="ORF">SYLBOR_R07183</name>
</gene>
<keyword evidence="3" id="KW-1185">Reference proteome</keyword>
<organism evidence="2 3">
    <name type="scientific">Sylvia borin</name>
    <name type="common">Garden warbler</name>
    <dbReference type="NCBI Taxonomy" id="73324"/>
    <lineage>
        <taxon>Eukaryota</taxon>
        <taxon>Metazoa</taxon>
        <taxon>Chordata</taxon>
        <taxon>Craniata</taxon>
        <taxon>Vertebrata</taxon>
        <taxon>Euteleostomi</taxon>
        <taxon>Archelosauria</taxon>
        <taxon>Archosauria</taxon>
        <taxon>Dinosauria</taxon>
        <taxon>Saurischia</taxon>
        <taxon>Theropoda</taxon>
        <taxon>Coelurosauria</taxon>
        <taxon>Aves</taxon>
        <taxon>Neognathae</taxon>
        <taxon>Neoaves</taxon>
        <taxon>Telluraves</taxon>
        <taxon>Australaves</taxon>
        <taxon>Passeriformes</taxon>
        <taxon>Sylvioidea</taxon>
        <taxon>Sylviidae</taxon>
        <taxon>Sylviinae</taxon>
        <taxon>Sylvia</taxon>
    </lineage>
</organism>
<comment type="caution">
    <text evidence="2">The sequence shown here is derived from an EMBL/GenBank/DDBJ whole genome shotgun (WGS) entry which is preliminary data.</text>
</comment>
<evidence type="ECO:0000259" key="1">
    <source>
        <dbReference type="Pfam" id="PF15021"/>
    </source>
</evidence>
<dbReference type="Pfam" id="PF15021">
    <property type="entry name" value="SHLD1_C"/>
    <property type="match status" value="1"/>
</dbReference>
<protein>
    <submittedName>
        <fullName evidence="2">SHLD1 protein</fullName>
    </submittedName>
</protein>